<reference evidence="1" key="1">
    <citation type="submission" date="2020-10" db="EMBL/GenBank/DDBJ databases">
        <title>Taxonomic study of unclassified bacteria belonging to the class Ktedonobacteria.</title>
        <authorList>
            <person name="Yabe S."/>
            <person name="Wang C.M."/>
            <person name="Zheng Y."/>
            <person name="Sakai Y."/>
            <person name="Cavaletti L."/>
            <person name="Monciardini P."/>
            <person name="Donadio S."/>
        </authorList>
    </citation>
    <scope>NUCLEOTIDE SEQUENCE</scope>
    <source>
        <strain evidence="1">SOSP1-1</strain>
    </source>
</reference>
<evidence type="ECO:0000313" key="2">
    <source>
        <dbReference type="Proteomes" id="UP000612362"/>
    </source>
</evidence>
<comment type="caution">
    <text evidence="1">The sequence shown here is derived from an EMBL/GenBank/DDBJ whole genome shotgun (WGS) entry which is preliminary data.</text>
</comment>
<sequence>MRVKLIEENDRTVSVFPHNNRPAKSSYAAPFNLGMTVHHLLEGIPPGRKNVTFIYIDQSEELLCYYVCSLKEEKETARRYAGTASQEV</sequence>
<dbReference type="Proteomes" id="UP000612362">
    <property type="component" value="Unassembled WGS sequence"/>
</dbReference>
<protein>
    <submittedName>
        <fullName evidence="1">Uncharacterized protein</fullName>
    </submittedName>
</protein>
<dbReference type="AlphaFoldDB" id="A0A8J3HWT7"/>
<accession>A0A8J3HWT7</accession>
<proteinExistence type="predicted"/>
<dbReference type="EMBL" id="BNJF01000001">
    <property type="protein sequence ID" value="GHO42127.1"/>
    <property type="molecule type" value="Genomic_DNA"/>
</dbReference>
<gene>
    <name evidence="1" type="ORF">KSX_02900</name>
</gene>
<organism evidence="1 2">
    <name type="scientific">Ktedonospora formicarum</name>
    <dbReference type="NCBI Taxonomy" id="2778364"/>
    <lineage>
        <taxon>Bacteria</taxon>
        <taxon>Bacillati</taxon>
        <taxon>Chloroflexota</taxon>
        <taxon>Ktedonobacteria</taxon>
        <taxon>Ktedonobacterales</taxon>
        <taxon>Ktedonobacteraceae</taxon>
        <taxon>Ktedonospora</taxon>
    </lineage>
</organism>
<evidence type="ECO:0000313" key="1">
    <source>
        <dbReference type="EMBL" id="GHO42127.1"/>
    </source>
</evidence>
<keyword evidence="2" id="KW-1185">Reference proteome</keyword>
<name>A0A8J3HWT7_9CHLR</name>